<dbReference type="SUPFAM" id="SSF53335">
    <property type="entry name" value="S-adenosyl-L-methionine-dependent methyltransferases"/>
    <property type="match status" value="1"/>
</dbReference>
<dbReference type="RefSeq" id="XP_065329043.1">
    <property type="nucleotide sequence ID" value="XM_065472972.1"/>
</dbReference>
<dbReference type="GeneID" id="90540715"/>
<keyword evidence="1 5" id="KW-0489">Methyltransferase</keyword>
<accession>A0AAX4JAB6</accession>
<dbReference type="PANTHER" id="PTHR10920">
    <property type="entry name" value="RIBOSOMAL RNA METHYLTRANSFERASE"/>
    <property type="match status" value="1"/>
</dbReference>
<dbReference type="KEGG" id="vnx:VNE69_03119"/>
<sequence length="235" mass="27013">MGTRSKDKSDIYYKLSKENGYRARIDLCGAPGSWSQYCQQNKLRNNKLKIVTVDLQDIEPIEDVFILKEDITTQSCVDKILAYFGDEKVDLCLCDGAPDMTGIHDVDEYFQYQLVSKALEISLKISKIGGSFIGKIFRGKYTKYVVSMFKKHYEEVRVLKPKASRHNSIECFIYCKGKYEHQRDCFPVEDFEVIGCGDGPDSDMTRNLVEKMTLKPLTQPINPPYKDSIDKRRAN</sequence>
<reference evidence="5" key="1">
    <citation type="journal article" date="2024" name="BMC Genomics">
        <title>Functional annotation of a divergent genome using sequence and structure-based similarity.</title>
        <authorList>
            <person name="Svedberg D."/>
            <person name="Winiger R.R."/>
            <person name="Berg A."/>
            <person name="Sharma H."/>
            <person name="Tellgren-Roth C."/>
            <person name="Debrunner-Vossbrinck B.A."/>
            <person name="Vossbrinck C.R."/>
            <person name="Barandun J."/>
        </authorList>
    </citation>
    <scope>NUCLEOTIDE SEQUENCE</scope>
    <source>
        <strain evidence="5">Illinois isolate</strain>
    </source>
</reference>
<dbReference type="InterPro" id="IPR050082">
    <property type="entry name" value="RNA_methyltr_RlmE"/>
</dbReference>
<dbReference type="AlphaFoldDB" id="A0AAX4JAB6"/>
<dbReference type="GO" id="GO:0030488">
    <property type="term" value="P:tRNA methylation"/>
    <property type="evidence" value="ECO:0007669"/>
    <property type="project" value="TreeGrafter"/>
</dbReference>
<name>A0AAX4JAB6_9MICR</name>
<evidence type="ECO:0000256" key="1">
    <source>
        <dbReference type="ARBA" id="ARBA00022603"/>
    </source>
</evidence>
<evidence type="ECO:0000313" key="5">
    <source>
        <dbReference type="EMBL" id="WUR02898.1"/>
    </source>
</evidence>
<evidence type="ECO:0000313" key="6">
    <source>
        <dbReference type="Proteomes" id="UP001334084"/>
    </source>
</evidence>
<evidence type="ECO:0000256" key="3">
    <source>
        <dbReference type="ARBA" id="ARBA00022691"/>
    </source>
</evidence>
<dbReference type="Gene3D" id="3.40.50.150">
    <property type="entry name" value="Vaccinia Virus protein VP39"/>
    <property type="match status" value="1"/>
</dbReference>
<proteinExistence type="predicted"/>
<evidence type="ECO:0000256" key="2">
    <source>
        <dbReference type="ARBA" id="ARBA00022679"/>
    </source>
</evidence>
<protein>
    <submittedName>
        <fullName evidence="5">tRNA methyltransferase</fullName>
    </submittedName>
</protein>
<evidence type="ECO:0000259" key="4">
    <source>
        <dbReference type="Pfam" id="PF01728"/>
    </source>
</evidence>
<keyword evidence="6" id="KW-1185">Reference proteome</keyword>
<dbReference type="GO" id="GO:0002181">
    <property type="term" value="P:cytoplasmic translation"/>
    <property type="evidence" value="ECO:0007669"/>
    <property type="project" value="TreeGrafter"/>
</dbReference>
<dbReference type="EMBL" id="CP142728">
    <property type="protein sequence ID" value="WUR02898.1"/>
    <property type="molecule type" value="Genomic_DNA"/>
</dbReference>
<gene>
    <name evidence="5" type="ORF">VNE69_03119</name>
</gene>
<dbReference type="GO" id="GO:0005737">
    <property type="term" value="C:cytoplasm"/>
    <property type="evidence" value="ECO:0007669"/>
    <property type="project" value="TreeGrafter"/>
</dbReference>
<dbReference type="Proteomes" id="UP001334084">
    <property type="component" value="Chromosome 3"/>
</dbReference>
<dbReference type="Pfam" id="PF01728">
    <property type="entry name" value="FtsJ"/>
    <property type="match status" value="1"/>
</dbReference>
<dbReference type="InterPro" id="IPR002877">
    <property type="entry name" value="RNA_MeTrfase_FtsJ_dom"/>
</dbReference>
<keyword evidence="3" id="KW-0949">S-adenosyl-L-methionine</keyword>
<keyword evidence="2" id="KW-0808">Transferase</keyword>
<organism evidence="5 6">
    <name type="scientific">Vairimorpha necatrix</name>
    <dbReference type="NCBI Taxonomy" id="6039"/>
    <lineage>
        <taxon>Eukaryota</taxon>
        <taxon>Fungi</taxon>
        <taxon>Fungi incertae sedis</taxon>
        <taxon>Microsporidia</taxon>
        <taxon>Nosematidae</taxon>
        <taxon>Vairimorpha</taxon>
    </lineage>
</organism>
<feature type="domain" description="Ribosomal RNA methyltransferase FtsJ" evidence="4">
    <location>
        <begin position="23"/>
        <end position="178"/>
    </location>
</feature>
<dbReference type="InterPro" id="IPR029063">
    <property type="entry name" value="SAM-dependent_MTases_sf"/>
</dbReference>
<dbReference type="PANTHER" id="PTHR10920:SF12">
    <property type="entry name" value="TRNA (CYTIDINE(32)_GUANOSINE(34)-2'-O)-METHYLTRANSFERASE-RELATED"/>
    <property type="match status" value="1"/>
</dbReference>
<dbReference type="GO" id="GO:0008175">
    <property type="term" value="F:tRNA methyltransferase activity"/>
    <property type="evidence" value="ECO:0007669"/>
    <property type="project" value="TreeGrafter"/>
</dbReference>